<dbReference type="Proteomes" id="UP001501600">
    <property type="component" value="Unassembled WGS sequence"/>
</dbReference>
<evidence type="ECO:0000313" key="4">
    <source>
        <dbReference type="EMBL" id="GAA5194960.1"/>
    </source>
</evidence>
<dbReference type="InterPro" id="IPR004472">
    <property type="entry name" value="DTB_synth_BioD"/>
</dbReference>
<dbReference type="InterPro" id="IPR027417">
    <property type="entry name" value="P-loop_NTPase"/>
</dbReference>
<comment type="caution">
    <text evidence="2">Lacks conserved residue(s) required for the propagation of feature annotation.</text>
</comment>
<feature type="compositionally biased region" description="Polar residues" evidence="3">
    <location>
        <begin position="225"/>
        <end position="234"/>
    </location>
</feature>
<reference evidence="5" key="1">
    <citation type="journal article" date="2019" name="Int. J. Syst. Evol. Microbiol.">
        <title>The Global Catalogue of Microorganisms (GCM) 10K type strain sequencing project: providing services to taxonomists for standard genome sequencing and annotation.</title>
        <authorList>
            <consortium name="The Broad Institute Genomics Platform"/>
            <consortium name="The Broad Institute Genome Sequencing Center for Infectious Disease"/>
            <person name="Wu L."/>
            <person name="Ma J."/>
        </authorList>
    </citation>
    <scope>NUCLEOTIDE SEQUENCE [LARGE SCALE GENOMIC DNA]</scope>
    <source>
        <strain evidence="5">JCM 18720</strain>
    </source>
</reference>
<dbReference type="Pfam" id="PF13500">
    <property type="entry name" value="AAA_26"/>
    <property type="match status" value="1"/>
</dbReference>
<name>A0ABP9SHW9_9GAMM</name>
<proteinExistence type="inferred from homology"/>
<dbReference type="Gene3D" id="3.40.50.300">
    <property type="entry name" value="P-loop containing nucleotide triphosphate hydrolases"/>
    <property type="match status" value="1"/>
</dbReference>
<feature type="binding site" evidence="2">
    <location>
        <position position="53"/>
    </location>
    <ligand>
        <name>ATP</name>
        <dbReference type="ChEBI" id="CHEBI:30616"/>
    </ligand>
</feature>
<evidence type="ECO:0000256" key="2">
    <source>
        <dbReference type="HAMAP-Rule" id="MF_00336"/>
    </source>
</evidence>
<comment type="cofactor">
    <cofactor evidence="2">
        <name>Mg(2+)</name>
        <dbReference type="ChEBI" id="CHEBI:18420"/>
    </cofactor>
</comment>
<comment type="similarity">
    <text evidence="2">Belongs to the dethiobiotin synthetase family.</text>
</comment>
<feature type="binding site" evidence="2">
    <location>
        <position position="115"/>
    </location>
    <ligand>
        <name>Mg(2+)</name>
        <dbReference type="ChEBI" id="CHEBI:18420"/>
    </ligand>
</feature>
<evidence type="ECO:0000256" key="1">
    <source>
        <dbReference type="ARBA" id="ARBA00022756"/>
    </source>
</evidence>
<comment type="pathway">
    <text evidence="2">Cofactor biosynthesis; biotin biosynthesis; biotin from 7,8-diaminononanoate: step 1/2.</text>
</comment>
<dbReference type="CDD" id="cd03109">
    <property type="entry name" value="DTBS"/>
    <property type="match status" value="1"/>
</dbReference>
<keyword evidence="2" id="KW-0963">Cytoplasm</keyword>
<dbReference type="PANTHER" id="PTHR43210:SF5">
    <property type="entry name" value="DETHIOBIOTIN SYNTHETASE"/>
    <property type="match status" value="1"/>
</dbReference>
<dbReference type="PIRSF" id="PIRSF006755">
    <property type="entry name" value="DTB_synth"/>
    <property type="match status" value="1"/>
</dbReference>
<accession>A0ABP9SHW9</accession>
<evidence type="ECO:0000313" key="5">
    <source>
        <dbReference type="Proteomes" id="UP001501600"/>
    </source>
</evidence>
<feature type="binding site" evidence="2">
    <location>
        <position position="15"/>
    </location>
    <ligand>
        <name>Mg(2+)</name>
        <dbReference type="ChEBI" id="CHEBI:18420"/>
    </ligand>
</feature>
<dbReference type="NCBIfam" id="TIGR00347">
    <property type="entry name" value="bioD"/>
    <property type="match status" value="1"/>
</dbReference>
<feature type="binding site" evidence="2">
    <location>
        <begin position="115"/>
        <end position="118"/>
    </location>
    <ligand>
        <name>ATP</name>
        <dbReference type="ChEBI" id="CHEBI:30616"/>
    </ligand>
</feature>
<comment type="catalytic activity">
    <reaction evidence="2">
        <text>(7R,8S)-7,8-diammoniononanoate + CO2 + ATP = (4R,5S)-dethiobiotin + ADP + phosphate + 3 H(+)</text>
        <dbReference type="Rhea" id="RHEA:15805"/>
        <dbReference type="ChEBI" id="CHEBI:15378"/>
        <dbReference type="ChEBI" id="CHEBI:16526"/>
        <dbReference type="ChEBI" id="CHEBI:30616"/>
        <dbReference type="ChEBI" id="CHEBI:43474"/>
        <dbReference type="ChEBI" id="CHEBI:149469"/>
        <dbReference type="ChEBI" id="CHEBI:149473"/>
        <dbReference type="ChEBI" id="CHEBI:456216"/>
        <dbReference type="EC" id="6.3.3.3"/>
    </reaction>
</comment>
<dbReference type="EC" id="6.3.3.3" evidence="2"/>
<keyword evidence="1 2" id="KW-0093">Biotin biosynthesis</keyword>
<sequence length="245" mass="25955">MIYFVTGTDTDVGKTRVAAALLTAAARQGLNSLGLKPIAAGCEQSEQGWRNDDALTLMAASTQSLPYEAVNPFAFEPPIAPHLAAERVGVTLSVTALQQKLPLTAMANAEFCLVEGAGGWQLPLSGSQSLPDWVVHNGWPVILVVGMKLGCLNHALLTADAIRRDGLRLAGWIANRIDPDMALFEQNLATLEARLGAPRLATIPFEPDGMAGAVAACTEAVSRLQSQDESSQVPHFSEATGSRLR</sequence>
<organism evidence="4 5">
    <name type="scientific">Ferrimonas gelatinilytica</name>
    <dbReference type="NCBI Taxonomy" id="1255257"/>
    <lineage>
        <taxon>Bacteria</taxon>
        <taxon>Pseudomonadati</taxon>
        <taxon>Pseudomonadota</taxon>
        <taxon>Gammaproteobacteria</taxon>
        <taxon>Alteromonadales</taxon>
        <taxon>Ferrimonadaceae</taxon>
        <taxon>Ferrimonas</taxon>
    </lineage>
</organism>
<keyword evidence="2" id="KW-0067">ATP-binding</keyword>
<keyword evidence="2" id="KW-0547">Nucleotide-binding</keyword>
<comment type="subcellular location">
    <subcellularLocation>
        <location evidence="2">Cytoplasm</location>
    </subcellularLocation>
</comment>
<comment type="subunit">
    <text evidence="2">Homodimer.</text>
</comment>
<dbReference type="SUPFAM" id="SSF52540">
    <property type="entry name" value="P-loop containing nucleoside triphosphate hydrolases"/>
    <property type="match status" value="1"/>
</dbReference>
<feature type="region of interest" description="Disordered" evidence="3">
    <location>
        <begin position="225"/>
        <end position="245"/>
    </location>
</feature>
<comment type="function">
    <text evidence="2">Catalyzes a mechanistically unusual reaction, the ATP-dependent insertion of CO2 between the N7 and N8 nitrogen atoms of 7,8-diaminopelargonic acid (DAPA, also called 7,8-diammoniononanoate) to form a ureido ring.</text>
</comment>
<feature type="active site" evidence="2">
    <location>
        <position position="36"/>
    </location>
</feature>
<dbReference type="EMBL" id="BAABLF010000030">
    <property type="protein sequence ID" value="GAA5194960.1"/>
    <property type="molecule type" value="Genomic_DNA"/>
</dbReference>
<dbReference type="HAMAP" id="MF_00336">
    <property type="entry name" value="BioD"/>
    <property type="match status" value="1"/>
</dbReference>
<evidence type="ECO:0000256" key="3">
    <source>
        <dbReference type="SAM" id="MobiDB-lite"/>
    </source>
</evidence>
<keyword evidence="2" id="KW-0460">Magnesium</keyword>
<protein>
    <recommendedName>
        <fullName evidence="2">ATP-dependent dethiobiotin synthetase BioD</fullName>
        <ecNumber evidence="2">6.3.3.3</ecNumber>
    </recommendedName>
    <alternativeName>
        <fullName evidence="2">DTB synthetase</fullName>
        <shortName evidence="2">DTBS</shortName>
    </alternativeName>
    <alternativeName>
        <fullName evidence="2">Dethiobiotin synthase</fullName>
    </alternativeName>
</protein>
<gene>
    <name evidence="2 4" type="primary">bioD</name>
    <name evidence="4" type="ORF">GCM10025772_29130</name>
</gene>
<feature type="binding site" evidence="2">
    <location>
        <position position="53"/>
    </location>
    <ligand>
        <name>Mg(2+)</name>
        <dbReference type="ChEBI" id="CHEBI:18420"/>
    </ligand>
</feature>
<dbReference type="PANTHER" id="PTHR43210">
    <property type="entry name" value="DETHIOBIOTIN SYNTHETASE"/>
    <property type="match status" value="1"/>
</dbReference>
<comment type="caution">
    <text evidence="4">The sequence shown here is derived from an EMBL/GenBank/DDBJ whole genome shotgun (WGS) entry which is preliminary data.</text>
</comment>
<keyword evidence="2" id="KW-0479">Metal-binding</keyword>
<keyword evidence="2" id="KW-0436">Ligase</keyword>
<keyword evidence="5" id="KW-1185">Reference proteome</keyword>
<feature type="binding site" evidence="2">
    <location>
        <begin position="175"/>
        <end position="176"/>
    </location>
    <ligand>
        <name>ATP</name>
        <dbReference type="ChEBI" id="CHEBI:30616"/>
    </ligand>
</feature>
<dbReference type="RefSeq" id="WP_345317905.1">
    <property type="nucleotide sequence ID" value="NZ_BAABLF010000030.1"/>
</dbReference>